<dbReference type="InterPro" id="IPR027417">
    <property type="entry name" value="P-loop_NTPase"/>
</dbReference>
<organism evidence="6 7">
    <name type="scientific">Rubinisphaera brasiliensis (strain ATCC 49424 / DSM 5305 / JCM 21570 / IAM 15109 / NBRC 103401 / IFAM 1448)</name>
    <name type="common">Planctomyces brasiliensis</name>
    <dbReference type="NCBI Taxonomy" id="756272"/>
    <lineage>
        <taxon>Bacteria</taxon>
        <taxon>Pseudomonadati</taxon>
        <taxon>Planctomycetota</taxon>
        <taxon>Planctomycetia</taxon>
        <taxon>Planctomycetales</taxon>
        <taxon>Planctomycetaceae</taxon>
        <taxon>Rubinisphaera</taxon>
    </lineage>
</organism>
<dbReference type="OrthoDB" id="2151853at2"/>
<dbReference type="eggNOG" id="COG1116">
    <property type="taxonomic scope" value="Bacteria"/>
</dbReference>
<dbReference type="EMBL" id="CP002546">
    <property type="protein sequence ID" value="ADY61848.1"/>
    <property type="molecule type" value="Genomic_DNA"/>
</dbReference>
<dbReference type="Gene3D" id="3.40.50.300">
    <property type="entry name" value="P-loop containing nucleotide triphosphate hydrolases"/>
    <property type="match status" value="1"/>
</dbReference>
<dbReference type="CDD" id="cd03293">
    <property type="entry name" value="ABC_NrtD_SsuB_transporters"/>
    <property type="match status" value="1"/>
</dbReference>
<dbReference type="GO" id="GO:0005524">
    <property type="term" value="F:ATP binding"/>
    <property type="evidence" value="ECO:0007669"/>
    <property type="project" value="UniProtKB-KW"/>
</dbReference>
<dbReference type="Pfam" id="PF00005">
    <property type="entry name" value="ABC_tran"/>
    <property type="match status" value="1"/>
</dbReference>
<keyword evidence="2" id="KW-0547">Nucleotide-binding</keyword>
<proteinExistence type="predicted"/>
<evidence type="ECO:0000256" key="4">
    <source>
        <dbReference type="SAM" id="MobiDB-lite"/>
    </source>
</evidence>
<feature type="region of interest" description="Disordered" evidence="4">
    <location>
        <begin position="281"/>
        <end position="302"/>
    </location>
</feature>
<dbReference type="PROSITE" id="PS50893">
    <property type="entry name" value="ABC_TRANSPORTER_2"/>
    <property type="match status" value="1"/>
</dbReference>
<dbReference type="SMART" id="SM00382">
    <property type="entry name" value="AAA"/>
    <property type="match status" value="1"/>
</dbReference>
<sequence>MNGLFKRRRSQCHTAEKRDANGSVDPAAGPGFGRPRGLTIDACRKSFLVDGKQVPILDEIDMSIAPGEFFCIVGGSGCGKSTLLKMIAGLETPDSGAISLNGNVVRKPGLDRGMVFQEHRLLPWLTVEQNVDFGLRESVKTGRKQIVAEHIRLVGLEGFEAAYPAQLSGGMAQRAGLARALVNRPEVLLLDEPFGALDALTRLQMQTEILRIWEAEQTTMILVTHDIDEAIYLGDRVAVLGDKPGRVRKVYEVDLPRPRQRGDAGFDELRQSLWNSIFAPTEELSNDTSESEVEPPASLCRQ</sequence>
<evidence type="ECO:0000256" key="3">
    <source>
        <dbReference type="ARBA" id="ARBA00022840"/>
    </source>
</evidence>
<name>F0SIZ9_RUBBR</name>
<dbReference type="GO" id="GO:0016887">
    <property type="term" value="F:ATP hydrolysis activity"/>
    <property type="evidence" value="ECO:0007669"/>
    <property type="project" value="InterPro"/>
</dbReference>
<dbReference type="InterPro" id="IPR003439">
    <property type="entry name" value="ABC_transporter-like_ATP-bd"/>
</dbReference>
<keyword evidence="1" id="KW-0813">Transport</keyword>
<dbReference type="PROSITE" id="PS00211">
    <property type="entry name" value="ABC_TRANSPORTER_1"/>
    <property type="match status" value="1"/>
</dbReference>
<dbReference type="RefSeq" id="WP_013630553.1">
    <property type="nucleotide sequence ID" value="NC_015174.1"/>
</dbReference>
<dbReference type="Proteomes" id="UP000006860">
    <property type="component" value="Chromosome"/>
</dbReference>
<dbReference type="PANTHER" id="PTHR42788">
    <property type="entry name" value="TAURINE IMPORT ATP-BINDING PROTEIN-RELATED"/>
    <property type="match status" value="1"/>
</dbReference>
<dbReference type="SUPFAM" id="SSF52540">
    <property type="entry name" value="P-loop containing nucleoside triphosphate hydrolases"/>
    <property type="match status" value="1"/>
</dbReference>
<keyword evidence="7" id="KW-1185">Reference proteome</keyword>
<keyword evidence="3" id="KW-0067">ATP-binding</keyword>
<accession>F0SIZ9</accession>
<gene>
    <name evidence="6" type="ordered locus">Plabr_4275</name>
</gene>
<evidence type="ECO:0000256" key="1">
    <source>
        <dbReference type="ARBA" id="ARBA00022448"/>
    </source>
</evidence>
<dbReference type="InterPro" id="IPR003593">
    <property type="entry name" value="AAA+_ATPase"/>
</dbReference>
<dbReference type="STRING" id="756272.Plabr_4275"/>
<feature type="compositionally biased region" description="Basic residues" evidence="4">
    <location>
        <begin position="1"/>
        <end position="11"/>
    </location>
</feature>
<evidence type="ECO:0000256" key="2">
    <source>
        <dbReference type="ARBA" id="ARBA00022741"/>
    </source>
</evidence>
<evidence type="ECO:0000259" key="5">
    <source>
        <dbReference type="PROSITE" id="PS50893"/>
    </source>
</evidence>
<evidence type="ECO:0000313" key="7">
    <source>
        <dbReference type="Proteomes" id="UP000006860"/>
    </source>
</evidence>
<feature type="region of interest" description="Disordered" evidence="4">
    <location>
        <begin position="1"/>
        <end position="32"/>
    </location>
</feature>
<protein>
    <submittedName>
        <fullName evidence="6">Taurine-transporting ATPase</fullName>
    </submittedName>
</protein>
<dbReference type="KEGG" id="pbs:Plabr_4275"/>
<dbReference type="HOGENOM" id="CLU_000604_1_22_0"/>
<evidence type="ECO:0000313" key="6">
    <source>
        <dbReference type="EMBL" id="ADY61848.1"/>
    </source>
</evidence>
<dbReference type="InterPro" id="IPR050166">
    <property type="entry name" value="ABC_transporter_ATP-bind"/>
</dbReference>
<reference evidence="7" key="1">
    <citation type="submission" date="2011-02" db="EMBL/GenBank/DDBJ databases">
        <title>The complete genome of Planctomyces brasiliensis DSM 5305.</title>
        <authorList>
            <person name="Lucas S."/>
            <person name="Copeland A."/>
            <person name="Lapidus A."/>
            <person name="Bruce D."/>
            <person name="Goodwin L."/>
            <person name="Pitluck S."/>
            <person name="Kyrpides N."/>
            <person name="Mavromatis K."/>
            <person name="Pagani I."/>
            <person name="Ivanova N."/>
            <person name="Ovchinnikova G."/>
            <person name="Lu M."/>
            <person name="Detter J.C."/>
            <person name="Han C."/>
            <person name="Land M."/>
            <person name="Hauser L."/>
            <person name="Markowitz V."/>
            <person name="Cheng J.-F."/>
            <person name="Hugenholtz P."/>
            <person name="Woyke T."/>
            <person name="Wu D."/>
            <person name="Tindall B."/>
            <person name="Pomrenke H.G."/>
            <person name="Brambilla E."/>
            <person name="Klenk H.-P."/>
            <person name="Eisen J.A."/>
        </authorList>
    </citation>
    <scope>NUCLEOTIDE SEQUENCE [LARGE SCALE GENOMIC DNA]</scope>
    <source>
        <strain evidence="7">ATCC 49424 / DSM 5305 / JCM 21570 / NBRC 103401 / IFAM 1448</strain>
    </source>
</reference>
<dbReference type="AlphaFoldDB" id="F0SIZ9"/>
<feature type="domain" description="ABC transporter" evidence="5">
    <location>
        <begin position="38"/>
        <end position="267"/>
    </location>
</feature>
<dbReference type="InterPro" id="IPR017871">
    <property type="entry name" value="ABC_transporter-like_CS"/>
</dbReference>
<dbReference type="PANTHER" id="PTHR42788:SF13">
    <property type="entry name" value="ALIPHATIC SULFONATES IMPORT ATP-BINDING PROTEIN SSUB"/>
    <property type="match status" value="1"/>
</dbReference>